<dbReference type="KEGG" id="slau:SLA_1837"/>
<accession>A0A160NXK1</accession>
<feature type="signal peptide" evidence="1">
    <location>
        <begin position="1"/>
        <end position="20"/>
    </location>
</feature>
<organism evidence="2 3">
    <name type="scientific">Streptomyces laurentii</name>
    <dbReference type="NCBI Taxonomy" id="39478"/>
    <lineage>
        <taxon>Bacteria</taxon>
        <taxon>Bacillati</taxon>
        <taxon>Actinomycetota</taxon>
        <taxon>Actinomycetes</taxon>
        <taxon>Kitasatosporales</taxon>
        <taxon>Streptomycetaceae</taxon>
        <taxon>Streptomyces</taxon>
    </lineage>
</organism>
<gene>
    <name evidence="2" type="ORF">SLA_1837</name>
</gene>
<evidence type="ECO:0000313" key="2">
    <source>
        <dbReference type="EMBL" id="BAU82775.1"/>
    </source>
</evidence>
<keyword evidence="3" id="KW-1185">Reference proteome</keyword>
<proteinExistence type="predicted"/>
<sequence length="62" mass="6571">MWWSGVPPLSVPVMSTRVIAAVLTALLSDPVPTLGDSAPVVLIEGRTNARGGFLQVVRCVRL</sequence>
<feature type="chain" id="PRO_5038445350" evidence="1">
    <location>
        <begin position="21"/>
        <end position="62"/>
    </location>
</feature>
<dbReference type="AlphaFoldDB" id="A0A160NXK1"/>
<protein>
    <submittedName>
        <fullName evidence="2">NAD(P) transhydrogenase alpha subunit</fullName>
    </submittedName>
</protein>
<dbReference type="EMBL" id="AP017424">
    <property type="protein sequence ID" value="BAU82775.1"/>
    <property type="molecule type" value="Genomic_DNA"/>
</dbReference>
<evidence type="ECO:0000256" key="1">
    <source>
        <dbReference type="SAM" id="SignalP"/>
    </source>
</evidence>
<reference evidence="2 3" key="1">
    <citation type="journal article" date="2016" name="Genome Announc.">
        <title>Complete Genome Sequence of Thiostrepton-Producing Streptomyces laurentii ATCC 31255.</title>
        <authorList>
            <person name="Doi K."/>
            <person name="Fujino Y."/>
            <person name="Nagayoshi Y."/>
            <person name="Ohshima T."/>
            <person name="Ogata S."/>
        </authorList>
    </citation>
    <scope>NUCLEOTIDE SEQUENCE [LARGE SCALE GENOMIC DNA]</scope>
    <source>
        <strain evidence="2 3">ATCC 31255</strain>
    </source>
</reference>
<name>A0A160NXK1_STRLU</name>
<keyword evidence="1" id="KW-0732">Signal</keyword>
<dbReference type="Proteomes" id="UP000217676">
    <property type="component" value="Chromosome"/>
</dbReference>
<evidence type="ECO:0000313" key="3">
    <source>
        <dbReference type="Proteomes" id="UP000217676"/>
    </source>
</evidence>